<evidence type="ECO:0000313" key="2">
    <source>
        <dbReference type="Proteomes" id="UP001157440"/>
    </source>
</evidence>
<accession>A0AA37WSL1</accession>
<dbReference type="EMBL" id="BSPL01000017">
    <property type="protein sequence ID" value="GLS71274.1"/>
    <property type="molecule type" value="Genomic_DNA"/>
</dbReference>
<proteinExistence type="predicted"/>
<reference evidence="2" key="1">
    <citation type="journal article" date="2019" name="Int. J. Syst. Evol. Microbiol.">
        <title>The Global Catalogue of Microorganisms (GCM) 10K type strain sequencing project: providing services to taxonomists for standard genome sequencing and annotation.</title>
        <authorList>
            <consortium name="The Broad Institute Genomics Platform"/>
            <consortium name="The Broad Institute Genome Sequencing Center for Infectious Disease"/>
            <person name="Wu L."/>
            <person name="Ma J."/>
        </authorList>
    </citation>
    <scope>NUCLEOTIDE SEQUENCE [LARGE SCALE GENOMIC DNA]</scope>
    <source>
        <strain evidence="2">NBRC 103632</strain>
    </source>
</reference>
<name>A0AA37WSL1_9HYPH</name>
<evidence type="ECO:0000313" key="1">
    <source>
        <dbReference type="EMBL" id="GLS71274.1"/>
    </source>
</evidence>
<comment type="caution">
    <text evidence="1">The sequence shown here is derived from an EMBL/GenBank/DDBJ whole genome shotgun (WGS) entry which is preliminary data.</text>
</comment>
<dbReference type="AlphaFoldDB" id="A0AA37WSL1"/>
<organism evidence="1 2">
    <name type="scientific">Methylobacterium tardum</name>
    <dbReference type="NCBI Taxonomy" id="374432"/>
    <lineage>
        <taxon>Bacteria</taxon>
        <taxon>Pseudomonadati</taxon>
        <taxon>Pseudomonadota</taxon>
        <taxon>Alphaproteobacteria</taxon>
        <taxon>Hyphomicrobiales</taxon>
        <taxon>Methylobacteriaceae</taxon>
        <taxon>Methylobacterium</taxon>
    </lineage>
</organism>
<sequence length="63" mass="6532">MSTDGLLTRGGHESGPERIDDSRILLPGIWRTGVPQSLAFGALAGAVGIAPGLIREELAHRAA</sequence>
<gene>
    <name evidence="1" type="ORF">GCM10007890_32870</name>
</gene>
<protein>
    <submittedName>
        <fullName evidence="1">Uncharacterized protein</fullName>
    </submittedName>
</protein>
<dbReference type="RefSeq" id="WP_238194307.1">
    <property type="nucleotide sequence ID" value="NZ_BPQZ01000001.1"/>
</dbReference>
<dbReference type="Proteomes" id="UP001157440">
    <property type="component" value="Unassembled WGS sequence"/>
</dbReference>
<keyword evidence="2" id="KW-1185">Reference proteome</keyword>